<protein>
    <submittedName>
        <fullName evidence="1">Uncharacterized protein</fullName>
    </submittedName>
</protein>
<dbReference type="Proteomes" id="UP000607653">
    <property type="component" value="Unassembled WGS sequence"/>
</dbReference>
<gene>
    <name evidence="1" type="ORF">HUJ06_016411</name>
</gene>
<comment type="caution">
    <text evidence="1">The sequence shown here is derived from an EMBL/GenBank/DDBJ whole genome shotgun (WGS) entry which is preliminary data.</text>
</comment>
<evidence type="ECO:0000313" key="2">
    <source>
        <dbReference type="Proteomes" id="UP000607653"/>
    </source>
</evidence>
<evidence type="ECO:0000313" key="1">
    <source>
        <dbReference type="EMBL" id="DAD46474.1"/>
    </source>
</evidence>
<dbReference type="AlphaFoldDB" id="A0A822ZK53"/>
<keyword evidence="2" id="KW-1185">Reference proteome</keyword>
<dbReference type="EMBL" id="DUZY01000008">
    <property type="protein sequence ID" value="DAD46474.1"/>
    <property type="molecule type" value="Genomic_DNA"/>
</dbReference>
<accession>A0A822ZK53</accession>
<organism evidence="1 2">
    <name type="scientific">Nelumbo nucifera</name>
    <name type="common">Sacred lotus</name>
    <dbReference type="NCBI Taxonomy" id="4432"/>
    <lineage>
        <taxon>Eukaryota</taxon>
        <taxon>Viridiplantae</taxon>
        <taxon>Streptophyta</taxon>
        <taxon>Embryophyta</taxon>
        <taxon>Tracheophyta</taxon>
        <taxon>Spermatophyta</taxon>
        <taxon>Magnoliopsida</taxon>
        <taxon>Proteales</taxon>
        <taxon>Nelumbonaceae</taxon>
        <taxon>Nelumbo</taxon>
    </lineage>
</organism>
<proteinExistence type="predicted"/>
<name>A0A822ZK53_NELNU</name>
<sequence>MSVVEYLNCVFTYLREAKENASQHLRSYLPTPTPINASY</sequence>
<reference evidence="1 2" key="1">
    <citation type="journal article" date="2020" name="Mol. Biol. Evol.">
        <title>Distinct Expression and Methylation Patterns for Genes with Different Fates following a Single Whole-Genome Duplication in Flowering Plants.</title>
        <authorList>
            <person name="Shi T."/>
            <person name="Rahmani R.S."/>
            <person name="Gugger P.F."/>
            <person name="Wang M."/>
            <person name="Li H."/>
            <person name="Zhang Y."/>
            <person name="Li Z."/>
            <person name="Wang Q."/>
            <person name="Van de Peer Y."/>
            <person name="Marchal K."/>
            <person name="Chen J."/>
        </authorList>
    </citation>
    <scope>NUCLEOTIDE SEQUENCE [LARGE SCALE GENOMIC DNA]</scope>
    <source>
        <tissue evidence="1">Leaf</tissue>
    </source>
</reference>